<dbReference type="GO" id="GO:0008168">
    <property type="term" value="F:methyltransferase activity"/>
    <property type="evidence" value="ECO:0007669"/>
    <property type="project" value="TreeGrafter"/>
</dbReference>
<dbReference type="AlphaFoldDB" id="C5FXH3"/>
<gene>
    <name evidence="1" type="ORF">MCYG_07832</name>
</gene>
<sequence length="334" mass="38130">MAGEVPMVASNEVIDVDDSRDTILDSAFSDQSSTTASLTSSIMKYTYEHGRRYHKYQEGQGYLMPNDEKEQEHLNIISHMFKLVLGGRLFLAPIPQDVKRVLDIGTGTGDWAIDMADRYPDAVVIGNDLSPIQPGLVPPNVQFEIDDVENDWAHSVPFDYIHCRFMASSIRDWPRLFRQVYENLQPNGYAEFYDFDFFFRSDDNSLSPTHEMYINCSETTGAAEKIGQTACPGPHLADWASEAGFVNIKEHKLKIPVGPWAKDPKLKEIGAWNQLQAMEGMEGWTMALLTRVNGWSEERVREHLVRLKRDYLDTKIHAYMTGYVVYGQRPEHKN</sequence>
<dbReference type="GeneID" id="9226431"/>
<dbReference type="InterPro" id="IPR029063">
    <property type="entry name" value="SAM-dependent_MTases_sf"/>
</dbReference>
<dbReference type="Gene3D" id="3.40.50.150">
    <property type="entry name" value="Vaccinia Virus protein VP39"/>
    <property type="match status" value="1"/>
</dbReference>
<evidence type="ECO:0000313" key="1">
    <source>
        <dbReference type="EMBL" id="EEQ35013.1"/>
    </source>
</evidence>
<dbReference type="CDD" id="cd02440">
    <property type="entry name" value="AdoMet_MTases"/>
    <property type="match status" value="1"/>
</dbReference>
<dbReference type="RefSeq" id="XP_002844049.1">
    <property type="nucleotide sequence ID" value="XM_002844003.1"/>
</dbReference>
<proteinExistence type="predicted"/>
<dbReference type="PANTHER" id="PTHR43591">
    <property type="entry name" value="METHYLTRANSFERASE"/>
    <property type="match status" value="1"/>
</dbReference>
<evidence type="ECO:0008006" key="3">
    <source>
        <dbReference type="Google" id="ProtNLM"/>
    </source>
</evidence>
<protein>
    <recommendedName>
        <fullName evidence="3">TAM domain methyltransferase</fullName>
    </recommendedName>
</protein>
<accession>C5FXH3</accession>
<name>C5FXH3_ARTOC</name>
<dbReference type="SUPFAM" id="SSF53335">
    <property type="entry name" value="S-adenosyl-L-methionine-dependent methyltransferases"/>
    <property type="match status" value="1"/>
</dbReference>
<reference evidence="2" key="1">
    <citation type="journal article" date="2012" name="MBio">
        <title>Comparative genome analysis of Trichophyton rubrum and related dermatophytes reveals candidate genes involved in infection.</title>
        <authorList>
            <person name="Martinez D.A."/>
            <person name="Oliver B.G."/>
            <person name="Graeser Y."/>
            <person name="Goldberg J.M."/>
            <person name="Li W."/>
            <person name="Martinez-Rossi N.M."/>
            <person name="Monod M."/>
            <person name="Shelest E."/>
            <person name="Barton R.C."/>
            <person name="Birch E."/>
            <person name="Brakhage A.A."/>
            <person name="Chen Z."/>
            <person name="Gurr S.J."/>
            <person name="Heiman D."/>
            <person name="Heitman J."/>
            <person name="Kosti I."/>
            <person name="Rossi A."/>
            <person name="Saif S."/>
            <person name="Samalova M."/>
            <person name="Saunders C.W."/>
            <person name="Shea T."/>
            <person name="Summerbell R.C."/>
            <person name="Xu J."/>
            <person name="Young S."/>
            <person name="Zeng Q."/>
            <person name="Birren B.W."/>
            <person name="Cuomo C.A."/>
            <person name="White T.C."/>
        </authorList>
    </citation>
    <scope>NUCLEOTIDE SEQUENCE [LARGE SCALE GENOMIC DNA]</scope>
    <source>
        <strain evidence="2">ATCC MYA-4605 / CBS 113480</strain>
    </source>
</reference>
<dbReference type="OrthoDB" id="2013972at2759"/>
<dbReference type="Pfam" id="PF13489">
    <property type="entry name" value="Methyltransf_23"/>
    <property type="match status" value="1"/>
</dbReference>
<dbReference type="Proteomes" id="UP000002035">
    <property type="component" value="Unassembled WGS sequence"/>
</dbReference>
<keyword evidence="2" id="KW-1185">Reference proteome</keyword>
<dbReference type="PANTHER" id="PTHR43591:SF10">
    <property type="entry name" value="ABC TRANSMEMBRANE TYPE-1 DOMAIN-CONTAINING PROTEIN-RELATED"/>
    <property type="match status" value="1"/>
</dbReference>
<dbReference type="EMBL" id="DS995707">
    <property type="protein sequence ID" value="EEQ35013.1"/>
    <property type="molecule type" value="Genomic_DNA"/>
</dbReference>
<evidence type="ECO:0000313" key="2">
    <source>
        <dbReference type="Proteomes" id="UP000002035"/>
    </source>
</evidence>
<dbReference type="eggNOG" id="ENOG502QWIX">
    <property type="taxonomic scope" value="Eukaryota"/>
</dbReference>
<dbReference type="OMA" id="NGWSEQR"/>
<dbReference type="HOGENOM" id="CLU_010595_0_2_1"/>
<dbReference type="STRING" id="554155.C5FXH3"/>
<dbReference type="VEuPathDB" id="FungiDB:MCYG_07832"/>
<organism evidence="1 2">
    <name type="scientific">Arthroderma otae (strain ATCC MYA-4605 / CBS 113480)</name>
    <name type="common">Microsporum canis</name>
    <dbReference type="NCBI Taxonomy" id="554155"/>
    <lineage>
        <taxon>Eukaryota</taxon>
        <taxon>Fungi</taxon>
        <taxon>Dikarya</taxon>
        <taxon>Ascomycota</taxon>
        <taxon>Pezizomycotina</taxon>
        <taxon>Eurotiomycetes</taxon>
        <taxon>Eurotiomycetidae</taxon>
        <taxon>Onygenales</taxon>
        <taxon>Arthrodermataceae</taxon>
        <taxon>Microsporum</taxon>
    </lineage>
</organism>